<evidence type="ECO:0000313" key="5">
    <source>
        <dbReference type="Proteomes" id="UP000196581"/>
    </source>
</evidence>
<gene>
    <name evidence="4" type="ORF">FM105_03535</name>
</gene>
<feature type="binding site" evidence="3">
    <location>
        <position position="207"/>
    </location>
    <ligand>
        <name>substrate</name>
    </ligand>
</feature>
<organism evidence="4 5">
    <name type="scientific">Brevibacterium yomogidense</name>
    <dbReference type="NCBI Taxonomy" id="946573"/>
    <lineage>
        <taxon>Bacteria</taxon>
        <taxon>Bacillati</taxon>
        <taxon>Actinomycetota</taxon>
        <taxon>Actinomycetes</taxon>
        <taxon>Micrococcales</taxon>
        <taxon>Brevibacteriaceae</taxon>
        <taxon>Brevibacterium</taxon>
    </lineage>
</organism>
<evidence type="ECO:0000256" key="3">
    <source>
        <dbReference type="HAMAP-Rule" id="MF_01139"/>
    </source>
</evidence>
<dbReference type="GO" id="GO:0000287">
    <property type="term" value="F:magnesium ion binding"/>
    <property type="evidence" value="ECO:0007669"/>
    <property type="project" value="UniProtKB-UniRule"/>
</dbReference>
<dbReference type="AlphaFoldDB" id="A0A1X6X526"/>
<keyword evidence="3" id="KW-0479">Metal-binding</keyword>
<name>A0A1X6X526_9MICO</name>
<dbReference type="EC" id="2.5.1.-" evidence="3"/>
<feature type="binding site" evidence="3">
    <location>
        <begin position="81"/>
        <end position="83"/>
    </location>
    <ligand>
        <name>substrate</name>
    </ligand>
</feature>
<protein>
    <recommendedName>
        <fullName evidence="3">Isoprenyl transferase</fullName>
        <ecNumber evidence="3">2.5.1.-</ecNumber>
    </recommendedName>
</protein>
<keyword evidence="5" id="KW-1185">Reference proteome</keyword>
<dbReference type="EMBL" id="FWFF01000003">
    <property type="protein sequence ID" value="SLM93174.1"/>
    <property type="molecule type" value="Genomic_DNA"/>
</dbReference>
<reference evidence="5" key="1">
    <citation type="submission" date="2017-02" db="EMBL/GenBank/DDBJ databases">
        <authorList>
            <person name="Dridi B."/>
        </authorList>
    </citation>
    <scope>NUCLEOTIDE SEQUENCE [LARGE SCALE GENOMIC DNA]</scope>
    <source>
        <strain evidence="5">B Co 03.10</strain>
    </source>
</reference>
<dbReference type="InterPro" id="IPR001441">
    <property type="entry name" value="UPP_synth-like"/>
</dbReference>
<accession>A0A1X6X526</accession>
<dbReference type="Gene3D" id="3.40.1180.10">
    <property type="entry name" value="Decaprenyl diphosphate synthase-like"/>
    <property type="match status" value="1"/>
</dbReference>
<keyword evidence="3" id="KW-0460">Magnesium</keyword>
<evidence type="ECO:0000256" key="1">
    <source>
        <dbReference type="ARBA" id="ARBA00022679"/>
    </source>
</evidence>
<dbReference type="PANTHER" id="PTHR10291">
    <property type="entry name" value="DEHYDRODOLICHYL DIPHOSPHATE SYNTHASE FAMILY MEMBER"/>
    <property type="match status" value="1"/>
</dbReference>
<dbReference type="PROSITE" id="PS01066">
    <property type="entry name" value="UPP_SYNTHASE"/>
    <property type="match status" value="1"/>
</dbReference>
<comment type="cofactor">
    <cofactor evidence="3">
        <name>Mg(2+)</name>
        <dbReference type="ChEBI" id="CHEBI:18420"/>
    </cofactor>
    <text evidence="3">Binds 2 magnesium ions per subunit.</text>
</comment>
<dbReference type="PANTHER" id="PTHR10291:SF43">
    <property type="entry name" value="DEHYDRODOLICHYL DIPHOSPHATE SYNTHASE COMPLEX SUBUNIT DHDDS"/>
    <property type="match status" value="1"/>
</dbReference>
<feature type="binding site" evidence="3">
    <location>
        <position position="53"/>
    </location>
    <ligand>
        <name>substrate</name>
    </ligand>
</feature>
<sequence>MPTSPRSWLYRLYNRRIAAGLEPSGRLPRHVGVITDGNRRWAKEFGTTTEDGHRAGAKRIVEFIGWCDELSIEVVTLYVLSKENLQRSDEEVEALGTIIADMVDDIAQRDGIEVNLVGDLALLPPALRDRLEGAVEASTDHARARVRVNIAAGYGGRQEIVAAVRELLRESLDEGRSLEDAIESVTEDGISEHLYTKGQPDPDLIIRSSGEQRLSGFLIWQSAYTEFYFCEAYWPAFRRTDFLRALRAYAERNRRYGK</sequence>
<comment type="subunit">
    <text evidence="3">Homodimer.</text>
</comment>
<dbReference type="CDD" id="cd00475">
    <property type="entry name" value="Cis_IPPS"/>
    <property type="match status" value="1"/>
</dbReference>
<comment type="similarity">
    <text evidence="2">Belongs to the UPP synthase family. Z-FPP synthase subfamily.</text>
</comment>
<proteinExistence type="inferred from homology"/>
<comment type="function">
    <text evidence="3">Catalyzes the condensation of isopentenyl diphosphate (IPP) with allylic pyrophosphates generating different type of terpenoids.</text>
</comment>
<dbReference type="GO" id="GO:0005886">
    <property type="term" value="C:plasma membrane"/>
    <property type="evidence" value="ECO:0007669"/>
    <property type="project" value="TreeGrafter"/>
</dbReference>
<feature type="binding site" evidence="3">
    <location>
        <position position="226"/>
    </location>
    <ligand>
        <name>Mg(2+)</name>
        <dbReference type="ChEBI" id="CHEBI:18420"/>
    </ligand>
</feature>
<dbReference type="InterPro" id="IPR036424">
    <property type="entry name" value="UPP_synth-like_sf"/>
</dbReference>
<feature type="active site" description="Proton acceptor" evidence="3">
    <location>
        <position position="84"/>
    </location>
</feature>
<dbReference type="RefSeq" id="WP_087004819.1">
    <property type="nucleotide sequence ID" value="NZ_FWFF01000003.1"/>
</dbReference>
<feature type="active site" evidence="3">
    <location>
        <position position="36"/>
    </location>
</feature>
<dbReference type="Pfam" id="PF01255">
    <property type="entry name" value="Prenyltransf"/>
    <property type="match status" value="1"/>
</dbReference>
<dbReference type="GO" id="GO:0016094">
    <property type="term" value="P:polyprenol biosynthetic process"/>
    <property type="evidence" value="ECO:0007669"/>
    <property type="project" value="TreeGrafter"/>
</dbReference>
<evidence type="ECO:0000256" key="2">
    <source>
        <dbReference type="ARBA" id="ARBA00038453"/>
    </source>
</evidence>
<dbReference type="NCBIfam" id="TIGR00055">
    <property type="entry name" value="uppS"/>
    <property type="match status" value="1"/>
</dbReference>
<dbReference type="NCBIfam" id="NF011403">
    <property type="entry name" value="PRK14828.1"/>
    <property type="match status" value="1"/>
</dbReference>
<feature type="binding site" evidence="3">
    <location>
        <position position="41"/>
    </location>
    <ligand>
        <name>substrate</name>
    </ligand>
</feature>
<feature type="binding site" evidence="3">
    <location>
        <begin position="37"/>
        <end position="40"/>
    </location>
    <ligand>
        <name>substrate</name>
    </ligand>
</feature>
<dbReference type="GO" id="GO:0045547">
    <property type="term" value="F:ditrans,polycis-polyprenyl diphosphate synthase [(2E,6E)-farnesyl diphosphate specific] activity"/>
    <property type="evidence" value="ECO:0007669"/>
    <property type="project" value="TreeGrafter"/>
</dbReference>
<dbReference type="SUPFAM" id="SSF64005">
    <property type="entry name" value="Undecaprenyl diphosphate synthase"/>
    <property type="match status" value="1"/>
</dbReference>
<comment type="caution">
    <text evidence="3">Lacks conserved residue(s) required for the propagation of feature annotation.</text>
</comment>
<dbReference type="InterPro" id="IPR018520">
    <property type="entry name" value="UPP_synth-like_CS"/>
</dbReference>
<dbReference type="GO" id="GO:0033850">
    <property type="term" value="F:Z-farnesyl diphosphate synthase activity"/>
    <property type="evidence" value="ECO:0007669"/>
    <property type="project" value="TreeGrafter"/>
</dbReference>
<feature type="binding site" evidence="3">
    <location>
        <position position="36"/>
    </location>
    <ligand>
        <name>Mg(2+)</name>
        <dbReference type="ChEBI" id="CHEBI:18420"/>
    </ligand>
</feature>
<evidence type="ECO:0000313" key="4">
    <source>
        <dbReference type="EMBL" id="SLM93174.1"/>
    </source>
</evidence>
<dbReference type="Proteomes" id="UP000196581">
    <property type="component" value="Unassembled WGS sequence"/>
</dbReference>
<dbReference type="HAMAP" id="MF_01139">
    <property type="entry name" value="ISPT"/>
    <property type="match status" value="1"/>
</dbReference>
<feature type="binding site" evidence="3">
    <location>
        <position position="87"/>
    </location>
    <ligand>
        <name>substrate</name>
    </ligand>
</feature>
<keyword evidence="1 3" id="KW-0808">Transferase</keyword>
<feature type="binding site" evidence="3">
    <location>
        <begin position="213"/>
        <end position="215"/>
    </location>
    <ligand>
        <name>substrate</name>
    </ligand>
</feature>